<dbReference type="SMART" id="SM00220">
    <property type="entry name" value="S_TKc"/>
    <property type="match status" value="1"/>
</dbReference>
<dbReference type="PANTHER" id="PTHR24361">
    <property type="entry name" value="MITOGEN-ACTIVATED KINASE KINASE KINASE"/>
    <property type="match status" value="1"/>
</dbReference>
<keyword evidence="1" id="KW-0547">Nucleotide-binding</keyword>
<evidence type="ECO:0000256" key="1">
    <source>
        <dbReference type="PROSITE-ProRule" id="PRU10141"/>
    </source>
</evidence>
<dbReference type="GO" id="GO:0004674">
    <property type="term" value="F:protein serine/threonine kinase activity"/>
    <property type="evidence" value="ECO:0007669"/>
    <property type="project" value="UniProtKB-KW"/>
</dbReference>
<dbReference type="EMBL" id="FNJL01000007">
    <property type="protein sequence ID" value="SDP07402.1"/>
    <property type="molecule type" value="Genomic_DNA"/>
</dbReference>
<dbReference type="InterPro" id="IPR011009">
    <property type="entry name" value="Kinase-like_dom_sf"/>
</dbReference>
<dbReference type="InterPro" id="IPR017441">
    <property type="entry name" value="Protein_kinase_ATP_BS"/>
</dbReference>
<dbReference type="NCBIfam" id="NF041408">
    <property type="entry name" value="XopAU"/>
    <property type="match status" value="1"/>
</dbReference>
<dbReference type="PROSITE" id="PS00107">
    <property type="entry name" value="PROTEIN_KINASE_ATP"/>
    <property type="match status" value="1"/>
</dbReference>
<evidence type="ECO:0000313" key="4">
    <source>
        <dbReference type="EMBL" id="SDP07402.1"/>
    </source>
</evidence>
<evidence type="ECO:0000259" key="3">
    <source>
        <dbReference type="PROSITE" id="PS50011"/>
    </source>
</evidence>
<feature type="region of interest" description="Disordered" evidence="2">
    <location>
        <begin position="1"/>
        <end position="67"/>
    </location>
</feature>
<feature type="region of interest" description="Disordered" evidence="2">
    <location>
        <begin position="79"/>
        <end position="125"/>
    </location>
</feature>
<reference evidence="5" key="1">
    <citation type="submission" date="2016-10" db="EMBL/GenBank/DDBJ databases">
        <authorList>
            <person name="Varghese N."/>
            <person name="Submissions S."/>
        </authorList>
    </citation>
    <scope>NUCLEOTIDE SEQUENCE [LARGE SCALE GENOMIC DNA]</scope>
    <source>
        <strain evidence="5">DSM 17101</strain>
    </source>
</reference>
<gene>
    <name evidence="4" type="ORF">SAMN04489708_10717</name>
</gene>
<dbReference type="InterPro" id="IPR053235">
    <property type="entry name" value="Ser_Thr_kinase"/>
</dbReference>
<dbReference type="PROSITE" id="PS50011">
    <property type="entry name" value="PROTEIN_KINASE_DOM"/>
    <property type="match status" value="1"/>
</dbReference>
<dbReference type="Pfam" id="PF00069">
    <property type="entry name" value="Pkinase"/>
    <property type="match status" value="1"/>
</dbReference>
<keyword evidence="1" id="KW-0067">ATP-binding</keyword>
<feature type="binding site" evidence="1">
    <location>
        <position position="240"/>
    </location>
    <ligand>
        <name>ATP</name>
        <dbReference type="ChEBI" id="CHEBI:30616"/>
    </ligand>
</feature>
<dbReference type="AlphaFoldDB" id="A0A1H0PQK3"/>
<dbReference type="InterPro" id="IPR000719">
    <property type="entry name" value="Prot_kinase_dom"/>
</dbReference>
<name>A0A1H0PQK3_9BURK</name>
<proteinExistence type="predicted"/>
<protein>
    <submittedName>
        <fullName evidence="4">Serine/threonine protein kinase</fullName>
    </submittedName>
</protein>
<dbReference type="Proteomes" id="UP000199317">
    <property type="component" value="Unassembled WGS sequence"/>
</dbReference>
<keyword evidence="4" id="KW-0808">Transferase</keyword>
<dbReference type="PROSITE" id="PS00109">
    <property type="entry name" value="PROTEIN_KINASE_TYR"/>
    <property type="match status" value="1"/>
</dbReference>
<dbReference type="GO" id="GO:0005737">
    <property type="term" value="C:cytoplasm"/>
    <property type="evidence" value="ECO:0007669"/>
    <property type="project" value="TreeGrafter"/>
</dbReference>
<dbReference type="SUPFAM" id="SSF56112">
    <property type="entry name" value="Protein kinase-like (PK-like)"/>
    <property type="match status" value="1"/>
</dbReference>
<keyword evidence="5" id="KW-1185">Reference proteome</keyword>
<sequence>MAGLPPLSIPSARPTRDDEGPENPEAAPPGPPRSRGTQAVAHVPLLARRRGQSGDGPSAERAPRLAPLDALRRSNTFVIPRSPSSLDHGGWSGVGRASPSHGAGSSQPPSLASLLDPSTPIAREHDGACWSPVRALRRERRIQAELRASSGAGVLSPHVVHSMGSPPGWEARLAALRPGAAEVRQGFERVDLDVAWDGPDAAVPAWQRIGSGASGEVYAVRLARDFMQGGEDHGRDFVFKAMLSLDPEHRLPPWLHAQAQQDGEALRQAIDAHKDRIHQEFQVAISLRGTSQVMQVRGLVQIGSRLGILSERIDGVPAGELIGEAPYALEDGDIAAPEHLEMARTMIADVLIALARFHDEGVVHQDISHNNVMYDRQCGMFRLLDMGQGGEPGGPRAQGTAGYMDMHAARADHRSDVYAAAQLLVRLLKAPYYQLGMAGMSGSRTVEDFPFAPALRALAPQRQDAAVRFINRMIGRQLDTRSMAEELLGDPFLQELEPRAQTRATVEKVLNPGAVNAR</sequence>
<accession>A0A1H0PQK3</accession>
<dbReference type="GO" id="GO:0005524">
    <property type="term" value="F:ATP binding"/>
    <property type="evidence" value="ECO:0007669"/>
    <property type="project" value="UniProtKB-UniRule"/>
</dbReference>
<feature type="domain" description="Protein kinase" evidence="3">
    <location>
        <begin position="203"/>
        <end position="493"/>
    </location>
</feature>
<keyword evidence="4" id="KW-0723">Serine/threonine-protein kinase</keyword>
<evidence type="ECO:0000256" key="2">
    <source>
        <dbReference type="SAM" id="MobiDB-lite"/>
    </source>
</evidence>
<dbReference type="InterPro" id="IPR008266">
    <property type="entry name" value="Tyr_kinase_AS"/>
</dbReference>
<dbReference type="RefSeq" id="WP_244160059.1">
    <property type="nucleotide sequence ID" value="NZ_FNJL01000007.1"/>
</dbReference>
<evidence type="ECO:0000313" key="5">
    <source>
        <dbReference type="Proteomes" id="UP000199317"/>
    </source>
</evidence>
<dbReference type="Gene3D" id="1.10.510.10">
    <property type="entry name" value="Transferase(Phosphotransferase) domain 1"/>
    <property type="match status" value="1"/>
</dbReference>
<organism evidence="4 5">
    <name type="scientific">Paracidovorax cattleyae</name>
    <dbReference type="NCBI Taxonomy" id="80868"/>
    <lineage>
        <taxon>Bacteria</taxon>
        <taxon>Pseudomonadati</taxon>
        <taxon>Pseudomonadota</taxon>
        <taxon>Betaproteobacteria</taxon>
        <taxon>Burkholderiales</taxon>
        <taxon>Comamonadaceae</taxon>
        <taxon>Paracidovorax</taxon>
    </lineage>
</organism>
<keyword evidence="4" id="KW-0418">Kinase</keyword>